<dbReference type="EMBL" id="JAMFTH010000001">
    <property type="protein sequence ID" value="MCP8898079.1"/>
    <property type="molecule type" value="Genomic_DNA"/>
</dbReference>
<evidence type="ECO:0000256" key="1">
    <source>
        <dbReference type="SAM" id="MobiDB-lite"/>
    </source>
</evidence>
<feature type="domain" description="F5/8 type C" evidence="2">
    <location>
        <begin position="1"/>
        <end position="129"/>
    </location>
</feature>
<dbReference type="InterPro" id="IPR008979">
    <property type="entry name" value="Galactose-bd-like_sf"/>
</dbReference>
<dbReference type="Pfam" id="PF00754">
    <property type="entry name" value="F5_F8_type_C"/>
    <property type="match status" value="1"/>
</dbReference>
<dbReference type="Pfam" id="PF08787">
    <property type="entry name" value="Alginate_lyase2"/>
    <property type="match status" value="1"/>
</dbReference>
<dbReference type="InterPro" id="IPR013320">
    <property type="entry name" value="ConA-like_dom_sf"/>
</dbReference>
<evidence type="ECO:0000259" key="2">
    <source>
        <dbReference type="PROSITE" id="PS50022"/>
    </source>
</evidence>
<dbReference type="SUPFAM" id="SSF49899">
    <property type="entry name" value="Concanavalin A-like lectins/glucanases"/>
    <property type="match status" value="1"/>
</dbReference>
<dbReference type="RefSeq" id="WP_253966369.1">
    <property type="nucleotide sequence ID" value="NZ_JAMFTH010000001.1"/>
</dbReference>
<feature type="region of interest" description="Disordered" evidence="1">
    <location>
        <begin position="1"/>
        <end position="30"/>
    </location>
</feature>
<dbReference type="Proteomes" id="UP001139319">
    <property type="component" value="Unassembled WGS sequence"/>
</dbReference>
<proteinExistence type="predicted"/>
<name>A0A9X2KSB6_9GAMM</name>
<gene>
    <name evidence="3" type="ORF">M6D89_02055</name>
</gene>
<dbReference type="SUPFAM" id="SSF49785">
    <property type="entry name" value="Galactose-binding domain-like"/>
    <property type="match status" value="1"/>
</dbReference>
<feature type="compositionally biased region" description="Acidic residues" evidence="1">
    <location>
        <begin position="1"/>
        <end position="11"/>
    </location>
</feature>
<sequence>MIISEASDDGTNDGHGPENTIDGSFDSESRWSSEGDGKILLLDLGAEATATQIKTAWLNADERTAYYEVEASADNSNWVTLISNGQAEGTEELVTDSFDPIEVRYFRIIGRGNSENLWNSLLEVEVHGCGGLDQPPVQPSGPPEIGDLDPSQPPSENFDLSRWYVSVPVDDFDPNGRADNIKEDDLNDGFELPGYFYTGDDGAMVFKVGPTGFKTSTNTSYTRVELREMLRAGNTHIDTQGVNRNNWVFGSAPASDRSAAGGVDGNMRATLAVNRVSTTGEDYQIGRVIVGQIHANDDEPIRLYYRKLPDNTKGSIYFAHELNGGDDTWHEMIGSRSNYASNPEDGIALDERFSYEIDVKGNLLTVFIYRDGKPTVTKSVDMSQSNYDEGGQYMYFKAGAYNQNNSGEEDDYAQVSFYALEVFHD</sequence>
<comment type="caution">
    <text evidence="3">The sequence shown here is derived from an EMBL/GenBank/DDBJ whole genome shotgun (WGS) entry which is preliminary data.</text>
</comment>
<dbReference type="PROSITE" id="PS50022">
    <property type="entry name" value="FA58C_3"/>
    <property type="match status" value="1"/>
</dbReference>
<reference evidence="3" key="1">
    <citation type="submission" date="2022-05" db="EMBL/GenBank/DDBJ databases">
        <authorList>
            <person name="Sun H.-N."/>
        </authorList>
    </citation>
    <scope>NUCLEOTIDE SEQUENCE</scope>
    <source>
        <strain evidence="3">HB14</strain>
    </source>
</reference>
<organism evidence="3 4">
    <name type="scientific">Gilvimarinus xylanilyticus</name>
    <dbReference type="NCBI Taxonomy" id="2944139"/>
    <lineage>
        <taxon>Bacteria</taxon>
        <taxon>Pseudomonadati</taxon>
        <taxon>Pseudomonadota</taxon>
        <taxon>Gammaproteobacteria</taxon>
        <taxon>Cellvibrionales</taxon>
        <taxon>Cellvibrionaceae</taxon>
        <taxon>Gilvimarinus</taxon>
    </lineage>
</organism>
<protein>
    <submittedName>
        <fullName evidence="3">Polysaccharide lyase family 7 protein</fullName>
    </submittedName>
</protein>
<dbReference type="SMART" id="SM00231">
    <property type="entry name" value="FA58C"/>
    <property type="match status" value="1"/>
</dbReference>
<dbReference type="GO" id="GO:0016829">
    <property type="term" value="F:lyase activity"/>
    <property type="evidence" value="ECO:0007669"/>
    <property type="project" value="UniProtKB-KW"/>
</dbReference>
<dbReference type="AlphaFoldDB" id="A0A9X2KSB6"/>
<evidence type="ECO:0000313" key="4">
    <source>
        <dbReference type="Proteomes" id="UP001139319"/>
    </source>
</evidence>
<dbReference type="Gene3D" id="2.60.120.260">
    <property type="entry name" value="Galactose-binding domain-like"/>
    <property type="match status" value="1"/>
</dbReference>
<dbReference type="InterPro" id="IPR000421">
    <property type="entry name" value="FA58C"/>
</dbReference>
<keyword evidence="4" id="KW-1185">Reference proteome</keyword>
<accession>A0A9X2KSB6</accession>
<dbReference type="Gene3D" id="2.60.120.200">
    <property type="match status" value="1"/>
</dbReference>
<feature type="region of interest" description="Disordered" evidence="1">
    <location>
        <begin position="131"/>
        <end position="154"/>
    </location>
</feature>
<dbReference type="InterPro" id="IPR014895">
    <property type="entry name" value="Alginate_lyase_2"/>
</dbReference>
<evidence type="ECO:0000313" key="3">
    <source>
        <dbReference type="EMBL" id="MCP8898079.1"/>
    </source>
</evidence>
<reference evidence="3" key="2">
    <citation type="submission" date="2023-01" db="EMBL/GenBank/DDBJ databases">
        <title>Gilvimarinus xylanilyticus HB14 isolated from Caulerpa lentillifera aquaculture base in Hainan, China.</title>
        <authorList>
            <person name="Zhang Y.-J."/>
        </authorList>
    </citation>
    <scope>NUCLEOTIDE SEQUENCE</scope>
    <source>
        <strain evidence="3">HB14</strain>
    </source>
</reference>
<keyword evidence="3" id="KW-0456">Lyase</keyword>